<evidence type="ECO:0000259" key="1">
    <source>
        <dbReference type="Pfam" id="PF06985"/>
    </source>
</evidence>
<dbReference type="Proteomes" id="UP000803844">
    <property type="component" value="Unassembled WGS sequence"/>
</dbReference>
<evidence type="ECO:0000313" key="2">
    <source>
        <dbReference type="EMBL" id="KAF3763375.1"/>
    </source>
</evidence>
<organism evidence="2 3">
    <name type="scientific">Cryphonectria parasitica (strain ATCC 38755 / EP155)</name>
    <dbReference type="NCBI Taxonomy" id="660469"/>
    <lineage>
        <taxon>Eukaryota</taxon>
        <taxon>Fungi</taxon>
        <taxon>Dikarya</taxon>
        <taxon>Ascomycota</taxon>
        <taxon>Pezizomycotina</taxon>
        <taxon>Sordariomycetes</taxon>
        <taxon>Sordariomycetidae</taxon>
        <taxon>Diaporthales</taxon>
        <taxon>Cryphonectriaceae</taxon>
        <taxon>Cryphonectria-Endothia species complex</taxon>
        <taxon>Cryphonectria</taxon>
    </lineage>
</organism>
<dbReference type="OrthoDB" id="3557394at2759"/>
<proteinExistence type="predicted"/>
<dbReference type="RefSeq" id="XP_040774336.1">
    <property type="nucleotide sequence ID" value="XM_040917544.1"/>
</dbReference>
<dbReference type="PANTHER" id="PTHR24148">
    <property type="entry name" value="ANKYRIN REPEAT DOMAIN-CONTAINING PROTEIN 39 HOMOLOG-RELATED"/>
    <property type="match status" value="1"/>
</dbReference>
<sequence length="303" mass="34285">MLLNDEIRLLDILPYGSDGASAPIHCETRVVALSDKPVYEVLSYRWGDPEAKRVVTLDNQQTFVTTKLHAALLRVRLEDKQRTIWIDQLCIDQDNLTEKAVQIRLMREIYTNCSQCLIWVDEINPTVPQADAEAIIDALNSIAYKTLPVPPCLASASAFHGPIQALKSISVGTHPWWNRIWTVQESILPANKVFLWGPLQLPWDTLAHCAYAWTGTSDNPAQAMWDLLSKAPPKAAQDIRDILGHLFCNVIWIDSAHQQRDTPVATTAKWRGRQATEPRDKVFGLLGLLPRGMELYYTDRCDY</sequence>
<accession>A0A9P4XZ02</accession>
<keyword evidence="3" id="KW-1185">Reference proteome</keyword>
<dbReference type="EMBL" id="MU032349">
    <property type="protein sequence ID" value="KAF3763375.1"/>
    <property type="molecule type" value="Genomic_DNA"/>
</dbReference>
<gene>
    <name evidence="2" type="ORF">M406DRAFT_262887</name>
</gene>
<dbReference type="PANTHER" id="PTHR24148:SF82">
    <property type="entry name" value="HETEROKARYON INCOMPATIBILITY DOMAIN-CONTAINING PROTEIN"/>
    <property type="match status" value="1"/>
</dbReference>
<evidence type="ECO:0000313" key="3">
    <source>
        <dbReference type="Proteomes" id="UP000803844"/>
    </source>
</evidence>
<dbReference type="Pfam" id="PF06985">
    <property type="entry name" value="HET"/>
    <property type="match status" value="1"/>
</dbReference>
<dbReference type="InterPro" id="IPR052895">
    <property type="entry name" value="HetReg/Transcr_Mod"/>
</dbReference>
<reference evidence="2" key="1">
    <citation type="journal article" date="2020" name="Phytopathology">
        <title>Genome sequence of the chestnut blight fungus Cryphonectria parasitica EP155: A fundamental resource for an archetypical invasive plant pathogen.</title>
        <authorList>
            <person name="Crouch J.A."/>
            <person name="Dawe A."/>
            <person name="Aerts A."/>
            <person name="Barry K."/>
            <person name="Churchill A.C.L."/>
            <person name="Grimwood J."/>
            <person name="Hillman B."/>
            <person name="Milgroom M.G."/>
            <person name="Pangilinan J."/>
            <person name="Smith M."/>
            <person name="Salamov A."/>
            <person name="Schmutz J."/>
            <person name="Yadav J."/>
            <person name="Grigoriev I.V."/>
            <person name="Nuss D."/>
        </authorList>
    </citation>
    <scope>NUCLEOTIDE SEQUENCE</scope>
    <source>
        <strain evidence="2">EP155</strain>
    </source>
</reference>
<feature type="non-terminal residue" evidence="2">
    <location>
        <position position="303"/>
    </location>
</feature>
<comment type="caution">
    <text evidence="2">The sequence shown here is derived from an EMBL/GenBank/DDBJ whole genome shotgun (WGS) entry which is preliminary data.</text>
</comment>
<dbReference type="InterPro" id="IPR010730">
    <property type="entry name" value="HET"/>
</dbReference>
<dbReference type="AlphaFoldDB" id="A0A9P4XZ02"/>
<name>A0A9P4XZ02_CRYP1</name>
<dbReference type="GeneID" id="63834673"/>
<feature type="domain" description="Heterokaryon incompatibility" evidence="1">
    <location>
        <begin position="39"/>
        <end position="185"/>
    </location>
</feature>
<protein>
    <submittedName>
        <fullName evidence="2">HET-domain-containing protein</fullName>
    </submittedName>
</protein>